<organism evidence="1 2">
    <name type="scientific">Collibacillus ludicampi</name>
    <dbReference type="NCBI Taxonomy" id="2771369"/>
    <lineage>
        <taxon>Bacteria</taxon>
        <taxon>Bacillati</taxon>
        <taxon>Bacillota</taxon>
        <taxon>Bacilli</taxon>
        <taxon>Bacillales</taxon>
        <taxon>Alicyclobacillaceae</taxon>
        <taxon>Collibacillus</taxon>
    </lineage>
</organism>
<proteinExistence type="predicted"/>
<dbReference type="AlphaFoldDB" id="A0AAV4LKC2"/>
<dbReference type="RefSeq" id="WP_282201139.1">
    <property type="nucleotide sequence ID" value="NZ_BOQE01000001.1"/>
</dbReference>
<reference evidence="1" key="1">
    <citation type="journal article" date="2023" name="Int. J. Syst. Evol. Microbiol.">
        <title>Collibacillus ludicampi gen. nov., sp. nov., a new soil bacterium of the family Alicyclobacillaceae.</title>
        <authorList>
            <person name="Jojima T."/>
            <person name="Ioku Y."/>
            <person name="Fukuta Y."/>
            <person name="Shirasaka N."/>
            <person name="Matsumura Y."/>
            <person name="Mori M."/>
        </authorList>
    </citation>
    <scope>NUCLEOTIDE SEQUENCE</scope>
    <source>
        <strain evidence="1">TP075</strain>
    </source>
</reference>
<evidence type="ECO:0000313" key="1">
    <source>
        <dbReference type="EMBL" id="GIM48244.1"/>
    </source>
</evidence>
<gene>
    <name evidence="1" type="ORF">DNHGIG_37930</name>
</gene>
<comment type="caution">
    <text evidence="1">The sequence shown here is derived from an EMBL/GenBank/DDBJ whole genome shotgun (WGS) entry which is preliminary data.</text>
</comment>
<protein>
    <submittedName>
        <fullName evidence="1">Uncharacterized protein</fullName>
    </submittedName>
</protein>
<keyword evidence="2" id="KW-1185">Reference proteome</keyword>
<dbReference type="Proteomes" id="UP001057291">
    <property type="component" value="Unassembled WGS sequence"/>
</dbReference>
<evidence type="ECO:0000313" key="2">
    <source>
        <dbReference type="Proteomes" id="UP001057291"/>
    </source>
</evidence>
<accession>A0AAV4LKC2</accession>
<name>A0AAV4LKC2_9BACL</name>
<dbReference type="EMBL" id="BOQE01000001">
    <property type="protein sequence ID" value="GIM48244.1"/>
    <property type="molecule type" value="Genomic_DNA"/>
</dbReference>
<sequence length="76" mass="8538">MEHVCPVCNGLSKLQETCKQCGSWLEDDGPMTDFVGPYSPYELTPQVHQKVGTCIHLLTCTYCQLESYAIVRNDVI</sequence>